<dbReference type="EMBL" id="MU167316">
    <property type="protein sequence ID" value="KAG0143572.1"/>
    <property type="molecule type" value="Genomic_DNA"/>
</dbReference>
<name>A0A9P6T8X2_9BASI</name>
<proteinExistence type="predicted"/>
<protein>
    <submittedName>
        <fullName evidence="1">Uncharacterized protein</fullName>
    </submittedName>
</protein>
<organism evidence="1 2">
    <name type="scientific">Cronartium quercuum f. sp. fusiforme G11</name>
    <dbReference type="NCBI Taxonomy" id="708437"/>
    <lineage>
        <taxon>Eukaryota</taxon>
        <taxon>Fungi</taxon>
        <taxon>Dikarya</taxon>
        <taxon>Basidiomycota</taxon>
        <taxon>Pucciniomycotina</taxon>
        <taxon>Pucciniomycetes</taxon>
        <taxon>Pucciniales</taxon>
        <taxon>Coleosporiaceae</taxon>
        <taxon>Cronartium</taxon>
    </lineage>
</organism>
<gene>
    <name evidence="1" type="ORF">CROQUDRAFT_175053</name>
</gene>
<evidence type="ECO:0000313" key="1">
    <source>
        <dbReference type="EMBL" id="KAG0143572.1"/>
    </source>
</evidence>
<evidence type="ECO:0000313" key="2">
    <source>
        <dbReference type="Proteomes" id="UP000886653"/>
    </source>
</evidence>
<dbReference type="AlphaFoldDB" id="A0A9P6T8X2"/>
<accession>A0A9P6T8X2</accession>
<sequence>MTCLLHKVLSVCQNKKSKRYQDEKFFGSKISTISSSEPIFERFVINTKTLGDHLAWDLNDLSHMKAHYIKLSSR</sequence>
<dbReference type="Proteomes" id="UP000886653">
    <property type="component" value="Unassembled WGS sequence"/>
</dbReference>
<reference evidence="1" key="1">
    <citation type="submission" date="2013-11" db="EMBL/GenBank/DDBJ databases">
        <title>Genome sequence of the fusiform rust pathogen reveals effectors for host alternation and coevolution with pine.</title>
        <authorList>
            <consortium name="DOE Joint Genome Institute"/>
            <person name="Smith K."/>
            <person name="Pendleton A."/>
            <person name="Kubisiak T."/>
            <person name="Anderson C."/>
            <person name="Salamov A."/>
            <person name="Aerts A."/>
            <person name="Riley R."/>
            <person name="Clum A."/>
            <person name="Lindquist E."/>
            <person name="Ence D."/>
            <person name="Campbell M."/>
            <person name="Kronenberg Z."/>
            <person name="Feau N."/>
            <person name="Dhillon B."/>
            <person name="Hamelin R."/>
            <person name="Burleigh J."/>
            <person name="Smith J."/>
            <person name="Yandell M."/>
            <person name="Nelson C."/>
            <person name="Grigoriev I."/>
            <person name="Davis J."/>
        </authorList>
    </citation>
    <scope>NUCLEOTIDE SEQUENCE</scope>
    <source>
        <strain evidence="1">G11</strain>
    </source>
</reference>
<comment type="caution">
    <text evidence="1">The sequence shown here is derived from an EMBL/GenBank/DDBJ whole genome shotgun (WGS) entry which is preliminary data.</text>
</comment>
<keyword evidence="2" id="KW-1185">Reference proteome</keyword>